<evidence type="ECO:0000313" key="3">
    <source>
        <dbReference type="Proteomes" id="UP000032254"/>
    </source>
</evidence>
<feature type="region of interest" description="Disordered" evidence="1">
    <location>
        <begin position="19"/>
        <end position="68"/>
    </location>
</feature>
<sequence>MAVAVAVVVVVAVVAGVAARRSGPGERPAAPASVGDTGASSSRPPSPDASYWDPARMASAEPAPMPTE</sequence>
<dbReference type="Proteomes" id="UP000032254">
    <property type="component" value="Unassembled WGS sequence"/>
</dbReference>
<name>A0A0D0X8V7_9ACTN</name>
<gene>
    <name evidence="2" type="ORF">TK50_11205</name>
</gene>
<evidence type="ECO:0000313" key="2">
    <source>
        <dbReference type="EMBL" id="KIR65860.1"/>
    </source>
</evidence>
<dbReference type="EMBL" id="JXSX01000001">
    <property type="protein sequence ID" value="KIR65860.1"/>
    <property type="molecule type" value="Genomic_DNA"/>
</dbReference>
<accession>A0A0D0X8V7</accession>
<dbReference type="PATRIC" id="fig|47853.6.peg.2375"/>
<dbReference type="AlphaFoldDB" id="A0A0D0X8V7"/>
<organism evidence="2 3">
    <name type="scientific">Micromonospora haikouensis</name>
    <dbReference type="NCBI Taxonomy" id="686309"/>
    <lineage>
        <taxon>Bacteria</taxon>
        <taxon>Bacillati</taxon>
        <taxon>Actinomycetota</taxon>
        <taxon>Actinomycetes</taxon>
        <taxon>Micromonosporales</taxon>
        <taxon>Micromonosporaceae</taxon>
        <taxon>Micromonospora</taxon>
    </lineage>
</organism>
<protein>
    <submittedName>
        <fullName evidence="2">Uncharacterized protein</fullName>
    </submittedName>
</protein>
<keyword evidence="3" id="KW-1185">Reference proteome</keyword>
<comment type="caution">
    <text evidence="2">The sequence shown here is derived from an EMBL/GenBank/DDBJ whole genome shotgun (WGS) entry which is preliminary data.</text>
</comment>
<proteinExistence type="predicted"/>
<reference evidence="2 3" key="1">
    <citation type="submission" date="2015-01" db="EMBL/GenBank/DDBJ databases">
        <title>Sequencing and annotation of Micromonospora carbonacea strain JXNU-1 genome.</title>
        <authorList>
            <person name="Long Z."/>
            <person name="Huang Y."/>
            <person name="Jiang Y."/>
        </authorList>
    </citation>
    <scope>NUCLEOTIDE SEQUENCE [LARGE SCALE GENOMIC DNA]</scope>
    <source>
        <strain evidence="2 3">JXNU-1</strain>
    </source>
</reference>
<evidence type="ECO:0000256" key="1">
    <source>
        <dbReference type="SAM" id="MobiDB-lite"/>
    </source>
</evidence>